<feature type="domain" description="Sfi1 spindle body" evidence="2">
    <location>
        <begin position="583"/>
        <end position="726"/>
    </location>
</feature>
<accession>A0A9P8UQC4</accession>
<protein>
    <recommendedName>
        <fullName evidence="2">Sfi1 spindle body domain-containing protein</fullName>
    </recommendedName>
</protein>
<reference evidence="3" key="1">
    <citation type="journal article" date="2021" name="Nat. Commun.">
        <title>Genetic determinants of endophytism in the Arabidopsis root mycobiome.</title>
        <authorList>
            <person name="Mesny F."/>
            <person name="Miyauchi S."/>
            <person name="Thiergart T."/>
            <person name="Pickel B."/>
            <person name="Atanasova L."/>
            <person name="Karlsson M."/>
            <person name="Huettel B."/>
            <person name="Barry K.W."/>
            <person name="Haridas S."/>
            <person name="Chen C."/>
            <person name="Bauer D."/>
            <person name="Andreopoulos W."/>
            <person name="Pangilinan J."/>
            <person name="LaButti K."/>
            <person name="Riley R."/>
            <person name="Lipzen A."/>
            <person name="Clum A."/>
            <person name="Drula E."/>
            <person name="Henrissat B."/>
            <person name="Kohler A."/>
            <person name="Grigoriev I.V."/>
            <person name="Martin F.M."/>
            <person name="Hacquard S."/>
        </authorList>
    </citation>
    <scope>NUCLEOTIDE SEQUENCE</scope>
    <source>
        <strain evidence="3">MPI-SDFR-AT-0073</strain>
    </source>
</reference>
<organism evidence="3 4">
    <name type="scientific">Truncatella angustata</name>
    <dbReference type="NCBI Taxonomy" id="152316"/>
    <lineage>
        <taxon>Eukaryota</taxon>
        <taxon>Fungi</taxon>
        <taxon>Dikarya</taxon>
        <taxon>Ascomycota</taxon>
        <taxon>Pezizomycotina</taxon>
        <taxon>Sordariomycetes</taxon>
        <taxon>Xylariomycetidae</taxon>
        <taxon>Amphisphaeriales</taxon>
        <taxon>Sporocadaceae</taxon>
        <taxon>Truncatella</taxon>
    </lineage>
</organism>
<evidence type="ECO:0000256" key="1">
    <source>
        <dbReference type="SAM" id="MobiDB-lite"/>
    </source>
</evidence>
<sequence length="1013" mass="115072">MSTDCSPSPVSSSSSPSPRIAVLPATEDGDEYSNSELQFILDTVIRAEAVLPTLPTTSRLPTNALFRAFNQICDERDVDPVNGLKLDKLLFKIGGSRHGKTIIEKFQAVMARMNITVRLDGDEDDASDDSFSHRSHPSENADDTLDLLINPVSPVFSQREPSPPGYPRSPSPPSRRAESQPHHNRPAPLPHHHIESRPPSYHESESLPSSDYGHGSQPLPSRQIEPRPAPFHRAESRLSQPSYPSQDAAKDAALQKVAAAYQKHRDKISSMDALHKWQEKSSALKNRTQLFEDAQKQDFKDAACNVIVAWNEIANEVDEMPLAELPSNVYSKRIEKIAIRTDEIKTTKKAIDSWNYRAMSQEEEDDLFKEDPRLARVAQSTHEIISKSRVITHWANRAEEENEKARLAKAAHEMTLKRKVFGLGRPNWANLKAALERRQDAAQQQLPPTAQPQSIGEQQPQEATGQPAPTIEQSREPVERAQYTATRPLEPARSPSPVTRQPQQSPENRGVVAKESVPATGQPAPTTQRAQAPTEQSTGRALETNQRPPEVSEQSRNPTKPLQPVHKTRKEKLLDALDDEPDERTLLARRHLMRMKFFSAWEAHTQEYASKVKAAVTSKALDPWRQRASDIDRAHKHDDITTKNKRRLSQWQQSDRPKKLEEKATQFHAQTRVGSALEGWKAAVQEAKGQEQQRQHMAERGDEYRRKHGTLQTWKARARETAVQTSMKVEALETWRDECGEDQARNEELDHMAHRVSLYRIKTKTMPSWREATAKAVAKQEQLQTFAQRAEFYTCTTSVLSGWRAAAEERRKAKLKQAYLENRRRVKKNMGARAIDQWHATSEIRYEQMEIAIEEFTADRDWAATAKAWVGWRRRAKEHANAEAARQAEAEQKRLDEWRVQAEGRRQSQAETEELFEDIALSGRIKQWKIGSLQLETRRDAAQKHLNRERKLMRQGLETWMAKAQKKRAVGPPETPGRPRLLFGTGASTTPLAPPPSRAFGRSKRNLRVSWAQ</sequence>
<feature type="region of interest" description="Disordered" evidence="1">
    <location>
        <begin position="232"/>
        <end position="251"/>
    </location>
</feature>
<feature type="compositionally biased region" description="Polar residues" evidence="1">
    <location>
        <begin position="523"/>
        <end position="560"/>
    </location>
</feature>
<feature type="region of interest" description="Disordered" evidence="1">
    <location>
        <begin position="121"/>
        <end position="227"/>
    </location>
</feature>
<proteinExistence type="predicted"/>
<dbReference type="GeneID" id="70135503"/>
<dbReference type="RefSeq" id="XP_045960663.1">
    <property type="nucleotide sequence ID" value="XM_046106612.1"/>
</dbReference>
<evidence type="ECO:0000259" key="2">
    <source>
        <dbReference type="Pfam" id="PF08457"/>
    </source>
</evidence>
<feature type="compositionally biased region" description="Pro residues" evidence="1">
    <location>
        <begin position="161"/>
        <end position="173"/>
    </location>
</feature>
<evidence type="ECO:0000313" key="3">
    <source>
        <dbReference type="EMBL" id="KAH6656429.1"/>
    </source>
</evidence>
<feature type="region of interest" description="Disordered" evidence="1">
    <location>
        <begin position="436"/>
        <end position="577"/>
    </location>
</feature>
<name>A0A9P8UQC4_9PEZI</name>
<feature type="domain" description="Sfi1 spindle body" evidence="2">
    <location>
        <begin position="730"/>
        <end position="964"/>
    </location>
</feature>
<feature type="region of interest" description="Disordered" evidence="1">
    <location>
        <begin position="965"/>
        <end position="1013"/>
    </location>
</feature>
<gene>
    <name evidence="3" type="ORF">BKA67DRAFT_654766</name>
</gene>
<dbReference type="PANTHER" id="PTHR24216:SF65">
    <property type="entry name" value="PAXILLIN-LIKE PROTEIN 1"/>
    <property type="match status" value="1"/>
</dbReference>
<feature type="compositionally biased region" description="Basic and acidic residues" evidence="1">
    <location>
        <begin position="192"/>
        <end position="205"/>
    </location>
</feature>
<feature type="region of interest" description="Disordered" evidence="1">
    <location>
        <begin position="1"/>
        <end position="20"/>
    </location>
</feature>
<keyword evidence="4" id="KW-1185">Reference proteome</keyword>
<feature type="compositionally biased region" description="Polar residues" evidence="1">
    <location>
        <begin position="496"/>
        <end position="507"/>
    </location>
</feature>
<feature type="compositionally biased region" description="Low complexity" evidence="1">
    <location>
        <begin position="441"/>
        <end position="453"/>
    </location>
</feature>
<dbReference type="AlphaFoldDB" id="A0A9P8UQC4"/>
<feature type="compositionally biased region" description="Polar residues" evidence="1">
    <location>
        <begin position="454"/>
        <end position="464"/>
    </location>
</feature>
<dbReference type="EMBL" id="JAGPXC010000002">
    <property type="protein sequence ID" value="KAH6656429.1"/>
    <property type="molecule type" value="Genomic_DNA"/>
</dbReference>
<evidence type="ECO:0000313" key="4">
    <source>
        <dbReference type="Proteomes" id="UP000758603"/>
    </source>
</evidence>
<dbReference type="Pfam" id="PF08457">
    <property type="entry name" value="Sfi1"/>
    <property type="match status" value="2"/>
</dbReference>
<feature type="region of interest" description="Disordered" evidence="1">
    <location>
        <begin position="632"/>
        <end position="663"/>
    </location>
</feature>
<feature type="compositionally biased region" description="Low complexity" evidence="1">
    <location>
        <begin position="1"/>
        <end position="18"/>
    </location>
</feature>
<dbReference type="InterPro" id="IPR013665">
    <property type="entry name" value="Sfi1_dom"/>
</dbReference>
<dbReference type="Proteomes" id="UP000758603">
    <property type="component" value="Unassembled WGS sequence"/>
</dbReference>
<dbReference type="OrthoDB" id="5215300at2759"/>
<comment type="caution">
    <text evidence="3">The sequence shown here is derived from an EMBL/GenBank/DDBJ whole genome shotgun (WGS) entry which is preliminary data.</text>
</comment>
<feature type="compositionally biased region" description="Basic and acidic residues" evidence="1">
    <location>
        <begin position="632"/>
        <end position="642"/>
    </location>
</feature>
<feature type="compositionally biased region" description="Basic and acidic residues" evidence="1">
    <location>
        <begin position="130"/>
        <end position="139"/>
    </location>
</feature>
<dbReference type="PANTHER" id="PTHR24216">
    <property type="entry name" value="PAXILLIN-RELATED"/>
    <property type="match status" value="1"/>
</dbReference>